<accession>A0AAN6RG79</accession>
<dbReference type="Proteomes" id="UP001280581">
    <property type="component" value="Unassembled WGS sequence"/>
</dbReference>
<proteinExistence type="predicted"/>
<reference evidence="1 2" key="1">
    <citation type="submission" date="2021-02" db="EMBL/GenBank/DDBJ databases">
        <title>Genome assembly of Pseudopithomyces chartarum.</title>
        <authorList>
            <person name="Jauregui R."/>
            <person name="Singh J."/>
            <person name="Voisey C."/>
        </authorList>
    </citation>
    <scope>NUCLEOTIDE SEQUENCE [LARGE SCALE GENOMIC DNA]</scope>
    <source>
        <strain evidence="1 2">AGR01</strain>
    </source>
</reference>
<gene>
    <name evidence="1" type="ORF">GRF29_154g1069930</name>
</gene>
<comment type="caution">
    <text evidence="1">The sequence shown here is derived from an EMBL/GenBank/DDBJ whole genome shotgun (WGS) entry which is preliminary data.</text>
</comment>
<sequence length="375" mass="40809">MSENVPATFGNSAVNRDNGASSKSPYVRLYEELLQDLDSPFAEFLKKLHGVSGALKVGHPFGPSIHSIIAEADAAEALHMLSTDHLYPRFKDNWARALTYRHRPLKEATQANRTDETLKEVIQKAEEWINALFDAICNVTDVNNKSTSVELNMFKSATLDMKAVEAACRSILIALVHRCIVGYCGIRTSSSSYASRQDKRLTCKDRLLAVINALKYDKRICKDVLTEDSKVNFLVHAPMAVLKCKKTQEKGNDVKRDLLAEAAAARRQVLVPSATPAVPVGFGSMSSTPGLVSDDELPVPKGLNSSQPSFCKNLIASDGFAAPNGEHISKKQTCSDMQGGDIGMEGGKRICVNMDAINTDGENANILVEAEPAQK</sequence>
<organism evidence="1 2">
    <name type="scientific">Pseudopithomyces chartarum</name>
    <dbReference type="NCBI Taxonomy" id="1892770"/>
    <lineage>
        <taxon>Eukaryota</taxon>
        <taxon>Fungi</taxon>
        <taxon>Dikarya</taxon>
        <taxon>Ascomycota</taxon>
        <taxon>Pezizomycotina</taxon>
        <taxon>Dothideomycetes</taxon>
        <taxon>Pleosporomycetidae</taxon>
        <taxon>Pleosporales</taxon>
        <taxon>Massarineae</taxon>
        <taxon>Didymosphaeriaceae</taxon>
        <taxon>Pseudopithomyces</taxon>
    </lineage>
</organism>
<name>A0AAN6RG79_9PLEO</name>
<dbReference type="EMBL" id="WVTA01000013">
    <property type="protein sequence ID" value="KAK3202868.1"/>
    <property type="molecule type" value="Genomic_DNA"/>
</dbReference>
<protein>
    <submittedName>
        <fullName evidence="1">Uncharacterized protein</fullName>
    </submittedName>
</protein>
<evidence type="ECO:0000313" key="1">
    <source>
        <dbReference type="EMBL" id="KAK3202868.1"/>
    </source>
</evidence>
<dbReference type="AlphaFoldDB" id="A0AAN6RG79"/>
<keyword evidence="2" id="KW-1185">Reference proteome</keyword>
<evidence type="ECO:0000313" key="2">
    <source>
        <dbReference type="Proteomes" id="UP001280581"/>
    </source>
</evidence>